<dbReference type="AlphaFoldDB" id="A0A846W2U2"/>
<sequence length="360" mass="36953">MEMTTVGEYFGSAVIRGIDEGIGQPGVVQAMQGSPRGGALELMTGVPGPSGPAGEAARSFRWEGDIADQAALTALATKLGTAQAGKAWRVLSTGALAYWNGTGFDTFADAFGALGPDGEPCSVSIGSVTTGPANSGLEVTVAGTPPNLILHLVVPRGMQGKKGPQGGPGPVRQAPDYLDGEHPDGAVPVWDAVLEKWKPASYPGLRGPWSIVNDRAWDGGAGFAPSQSGITAATKTVAQLNIPAQDTAWRPMISGGVLVRSVENSDQFTTRIDVEVRIGSATGQRVAVGSGHVTGATTRARLQPFFGVRSMTPDNPIGVVPAGQGVTLYVVLSRNAGTANYDYTMAGSQIVCMARPVGAV</sequence>
<reference evidence="2 3" key="1">
    <citation type="submission" date="2020-04" db="EMBL/GenBank/DDBJ databases">
        <title>MicrobeNet Type strains.</title>
        <authorList>
            <person name="Nicholson A.C."/>
        </authorList>
    </citation>
    <scope>NUCLEOTIDE SEQUENCE [LARGE SCALE GENOMIC DNA]</scope>
    <source>
        <strain evidence="2 3">DSM 44960</strain>
    </source>
</reference>
<evidence type="ECO:0000313" key="2">
    <source>
        <dbReference type="EMBL" id="NKX87499.1"/>
    </source>
</evidence>
<accession>A0A846W2U2</accession>
<dbReference type="RefSeq" id="WP_167353342.1">
    <property type="nucleotide sequence ID" value="NZ_JAAXOM010000002.1"/>
</dbReference>
<name>A0A846W2U2_9NOCA</name>
<keyword evidence="3" id="KW-1185">Reference proteome</keyword>
<gene>
    <name evidence="2" type="ORF">HGA10_09270</name>
</gene>
<feature type="region of interest" description="Disordered" evidence="1">
    <location>
        <begin position="159"/>
        <end position="182"/>
    </location>
</feature>
<organism evidence="2 3">
    <name type="scientific">Nocardia coubleae</name>
    <dbReference type="NCBI Taxonomy" id="356147"/>
    <lineage>
        <taxon>Bacteria</taxon>
        <taxon>Bacillati</taxon>
        <taxon>Actinomycetota</taxon>
        <taxon>Actinomycetes</taxon>
        <taxon>Mycobacteriales</taxon>
        <taxon>Nocardiaceae</taxon>
        <taxon>Nocardia</taxon>
    </lineage>
</organism>
<dbReference type="Proteomes" id="UP000572007">
    <property type="component" value="Unassembled WGS sequence"/>
</dbReference>
<comment type="caution">
    <text evidence="2">The sequence shown here is derived from an EMBL/GenBank/DDBJ whole genome shotgun (WGS) entry which is preliminary data.</text>
</comment>
<evidence type="ECO:0000313" key="3">
    <source>
        <dbReference type="Proteomes" id="UP000572007"/>
    </source>
</evidence>
<dbReference type="EMBL" id="JAAXOM010000002">
    <property type="protein sequence ID" value="NKX87499.1"/>
    <property type="molecule type" value="Genomic_DNA"/>
</dbReference>
<protein>
    <submittedName>
        <fullName evidence="2">Uncharacterized protein</fullName>
    </submittedName>
</protein>
<proteinExistence type="predicted"/>
<evidence type="ECO:0000256" key="1">
    <source>
        <dbReference type="SAM" id="MobiDB-lite"/>
    </source>
</evidence>